<keyword evidence="4" id="KW-1185">Reference proteome</keyword>
<feature type="compositionally biased region" description="Basic and acidic residues" evidence="1">
    <location>
        <begin position="112"/>
        <end position="126"/>
    </location>
</feature>
<dbReference type="Pfam" id="PF14846">
    <property type="entry name" value="DUF4485"/>
    <property type="match status" value="1"/>
</dbReference>
<evidence type="ECO:0000256" key="1">
    <source>
        <dbReference type="SAM" id="MobiDB-lite"/>
    </source>
</evidence>
<evidence type="ECO:0000313" key="4">
    <source>
        <dbReference type="Proteomes" id="UP001075354"/>
    </source>
</evidence>
<organism evidence="3 4">
    <name type="scientific">Megalurothrips usitatus</name>
    <name type="common">bean blossom thrips</name>
    <dbReference type="NCBI Taxonomy" id="439358"/>
    <lineage>
        <taxon>Eukaryota</taxon>
        <taxon>Metazoa</taxon>
        <taxon>Ecdysozoa</taxon>
        <taxon>Arthropoda</taxon>
        <taxon>Hexapoda</taxon>
        <taxon>Insecta</taxon>
        <taxon>Pterygota</taxon>
        <taxon>Neoptera</taxon>
        <taxon>Paraneoptera</taxon>
        <taxon>Thysanoptera</taxon>
        <taxon>Terebrantia</taxon>
        <taxon>Thripoidea</taxon>
        <taxon>Thripidae</taxon>
        <taxon>Megalurothrips</taxon>
    </lineage>
</organism>
<dbReference type="Proteomes" id="UP001075354">
    <property type="component" value="Chromosome 5"/>
</dbReference>
<protein>
    <recommendedName>
        <fullName evidence="2">DUF4485 domain-containing protein</fullName>
    </recommendedName>
</protein>
<reference evidence="3" key="1">
    <citation type="submission" date="2022-12" db="EMBL/GenBank/DDBJ databases">
        <title>Chromosome-level genome assembly of the bean flower thrips Megalurothrips usitatus.</title>
        <authorList>
            <person name="Ma L."/>
            <person name="Liu Q."/>
            <person name="Li H."/>
            <person name="Cai W."/>
        </authorList>
    </citation>
    <scope>NUCLEOTIDE SEQUENCE</scope>
    <source>
        <strain evidence="3">Cailab_2022a</strain>
    </source>
</reference>
<dbReference type="AlphaFoldDB" id="A0AAV7XU72"/>
<name>A0AAV7XU72_9NEOP</name>
<feature type="region of interest" description="Disordered" evidence="1">
    <location>
        <begin position="91"/>
        <end position="158"/>
    </location>
</feature>
<feature type="compositionally biased region" description="Basic and acidic residues" evidence="1">
    <location>
        <begin position="139"/>
        <end position="148"/>
    </location>
</feature>
<accession>A0AAV7XU72</accession>
<evidence type="ECO:0000313" key="3">
    <source>
        <dbReference type="EMBL" id="KAJ1528031.1"/>
    </source>
</evidence>
<proteinExistence type="predicted"/>
<gene>
    <name evidence="3" type="ORF">ONE63_007952</name>
</gene>
<comment type="caution">
    <text evidence="3">The sequence shown here is derived from an EMBL/GenBank/DDBJ whole genome shotgun (WGS) entry which is preliminary data.</text>
</comment>
<evidence type="ECO:0000259" key="2">
    <source>
        <dbReference type="Pfam" id="PF14846"/>
    </source>
</evidence>
<feature type="domain" description="DUF4485" evidence="2">
    <location>
        <begin position="4"/>
        <end position="75"/>
    </location>
</feature>
<sequence>MVLSKAMLSNLGLPQERQLATDWLQKLSTDCWAGVPELQQRNVYAYLLLLCLQDGQLRPPFDAEPPAAPLTTLEHLMVMTATAAWGVRQAGRPAAARPCPPGLPTPASTGADARDPGEGYEDRGGDADEDNEYVGQDSTRQEDSRRGPAYEYSPDGGEFFAAQPVPRCGAFCYLAVVARQNQ</sequence>
<dbReference type="InterPro" id="IPR027831">
    <property type="entry name" value="DUF4485"/>
</dbReference>
<dbReference type="EMBL" id="JAPTSV010000005">
    <property type="protein sequence ID" value="KAJ1528031.1"/>
    <property type="molecule type" value="Genomic_DNA"/>
</dbReference>